<dbReference type="PATRIC" id="fig|1036673.3.peg.2725"/>
<evidence type="ECO:0000313" key="2">
    <source>
        <dbReference type="Proteomes" id="UP000006620"/>
    </source>
</evidence>
<proteinExistence type="predicted"/>
<reference evidence="2" key="1">
    <citation type="submission" date="2011-06" db="EMBL/GenBank/DDBJ databases">
        <title>Complete genome sequence of Paenibacillus mucilaginosus KNP414.</title>
        <authorList>
            <person name="Wang J."/>
            <person name="Hu S."/>
            <person name="Hu X."/>
            <person name="Zhang B."/>
            <person name="Dong D."/>
            <person name="Zhang S."/>
            <person name="Zhao K."/>
            <person name="Wu D."/>
        </authorList>
    </citation>
    <scope>NUCLEOTIDE SEQUENCE [LARGE SCALE GENOMIC DNA]</scope>
    <source>
        <strain evidence="2">KNP414</strain>
    </source>
</reference>
<dbReference type="AlphaFoldDB" id="F8F5W7"/>
<gene>
    <name evidence="1" type="ordered locus">KNP414_02973</name>
</gene>
<dbReference type="Proteomes" id="UP000006620">
    <property type="component" value="Chromosome"/>
</dbReference>
<organism evidence="1 2">
    <name type="scientific">Paenibacillus mucilaginosus (strain KNP414)</name>
    <dbReference type="NCBI Taxonomy" id="1036673"/>
    <lineage>
        <taxon>Bacteria</taxon>
        <taxon>Bacillati</taxon>
        <taxon>Bacillota</taxon>
        <taxon>Bacilli</taxon>
        <taxon>Bacillales</taxon>
        <taxon>Paenibacillaceae</taxon>
        <taxon>Paenibacillus</taxon>
    </lineage>
</organism>
<dbReference type="EMBL" id="CP002869">
    <property type="protein sequence ID" value="AEI41531.1"/>
    <property type="molecule type" value="Genomic_DNA"/>
</dbReference>
<dbReference type="KEGG" id="pms:KNP414_02973"/>
<accession>F8F5W7</accession>
<protein>
    <submittedName>
        <fullName evidence="1">Uncharacterized protein</fullName>
    </submittedName>
</protein>
<dbReference type="HOGENOM" id="CLU_2772011_0_0_9"/>
<evidence type="ECO:0000313" key="1">
    <source>
        <dbReference type="EMBL" id="AEI41531.1"/>
    </source>
</evidence>
<name>F8F5W7_PAEMK</name>
<reference evidence="1 2" key="2">
    <citation type="journal article" date="2013" name="Genome Announc.">
        <title>Genome Sequence of Growth-Improving Paenibacillus mucilaginosus Strain KNP414.</title>
        <authorList>
            <person name="Lu J.J."/>
            <person name="Wang J.F."/>
            <person name="Hu X.F."/>
        </authorList>
    </citation>
    <scope>NUCLEOTIDE SEQUENCE [LARGE SCALE GENOMIC DNA]</scope>
    <source>
        <strain evidence="1 2">KNP414</strain>
    </source>
</reference>
<sequence length="74" mass="8648">MKGRYQVRAYCQAYGCRSREHKEVIRTIDHASSFSFALWMNGAQEHEERMTCPGCGSRMYYYPVSCISEPDYHA</sequence>